<comment type="caution">
    <text evidence="1">The sequence shown here is derived from an EMBL/GenBank/DDBJ whole genome shotgun (WGS) entry which is preliminary data.</text>
</comment>
<dbReference type="Proteomes" id="UP000029725">
    <property type="component" value="Unassembled WGS sequence"/>
</dbReference>
<dbReference type="GeneID" id="25258445"/>
<name>A0A098VUN6_9MICR</name>
<organism evidence="1 2">
    <name type="scientific">Mitosporidium daphniae</name>
    <dbReference type="NCBI Taxonomy" id="1485682"/>
    <lineage>
        <taxon>Eukaryota</taxon>
        <taxon>Fungi</taxon>
        <taxon>Fungi incertae sedis</taxon>
        <taxon>Microsporidia</taxon>
        <taxon>Mitosporidium</taxon>
    </lineage>
</organism>
<evidence type="ECO:0000313" key="2">
    <source>
        <dbReference type="Proteomes" id="UP000029725"/>
    </source>
</evidence>
<dbReference type="EMBL" id="JMKJ01000051">
    <property type="protein sequence ID" value="KGG52670.1"/>
    <property type="molecule type" value="Genomic_DNA"/>
</dbReference>
<proteinExistence type="predicted"/>
<dbReference type="AlphaFoldDB" id="A0A098VUN6"/>
<evidence type="ECO:0000313" key="1">
    <source>
        <dbReference type="EMBL" id="KGG52670.1"/>
    </source>
</evidence>
<gene>
    <name evidence="1" type="ORF">DI09_146p20</name>
</gene>
<protein>
    <submittedName>
        <fullName evidence="1">Uncharacterized protein</fullName>
    </submittedName>
</protein>
<keyword evidence="2" id="KW-1185">Reference proteome</keyword>
<dbReference type="RefSeq" id="XP_013239106.1">
    <property type="nucleotide sequence ID" value="XM_013383652.1"/>
</dbReference>
<reference evidence="1 2" key="1">
    <citation type="submission" date="2014-04" db="EMBL/GenBank/DDBJ databases">
        <title>A new species of microsporidia sheds light on the evolution of extreme parasitism.</title>
        <authorList>
            <person name="Haag K.L."/>
            <person name="James T.Y."/>
            <person name="Larsson R."/>
            <person name="Schaer T.M."/>
            <person name="Refardt D."/>
            <person name="Pombert J.-F."/>
            <person name="Ebert D."/>
        </authorList>
    </citation>
    <scope>NUCLEOTIDE SEQUENCE [LARGE SCALE GENOMIC DNA]</scope>
    <source>
        <strain evidence="1 2">UGP3</strain>
        <tissue evidence="1">Spores</tissue>
    </source>
</reference>
<accession>A0A098VUN6</accession>
<dbReference type="VEuPathDB" id="MicrosporidiaDB:DI09_146p20"/>
<dbReference type="HOGENOM" id="CLU_1424668_0_0_1"/>
<sequence>MRGRHKHRIVGPLIQIRESLNVRFARDLRSRFYCTETMKILTNFALIYVGLLAHTVSTQKLGIRDLFLFIGDDFTPEVFEEQNRVAANEAIKIIFSISRKNPRNKEYAISSGVYDKIIYTIIQSSNFEPSDLYKKVKDLKPLPYDTNLKVFGDQQKSVVFYCGPTVHAILCEIFKVASPNPKYKYLWKVLVYNSGDRLEHHPEYHVGPKIKYSPVVI</sequence>